<dbReference type="SMART" id="SM00093">
    <property type="entry name" value="SERPIN"/>
    <property type="match status" value="1"/>
</dbReference>
<dbReference type="InterPro" id="IPR042185">
    <property type="entry name" value="Serpin_sf_2"/>
</dbReference>
<dbReference type="Gene3D" id="2.30.39.10">
    <property type="entry name" value="Alpha-1-antitrypsin, domain 1"/>
    <property type="match status" value="1"/>
</dbReference>
<dbReference type="GO" id="GO:0005615">
    <property type="term" value="C:extracellular space"/>
    <property type="evidence" value="ECO:0007669"/>
    <property type="project" value="InterPro"/>
</dbReference>
<comment type="subcellular location">
    <subcellularLocation>
        <location evidence="1">Secreted</location>
    </subcellularLocation>
</comment>
<dbReference type="PANTHER" id="PTHR11461">
    <property type="entry name" value="SERINE PROTEASE INHIBITOR, SERPIN"/>
    <property type="match status" value="1"/>
</dbReference>
<dbReference type="PANTHER" id="PTHR11461:SF211">
    <property type="entry name" value="GH10112P-RELATED"/>
    <property type="match status" value="1"/>
</dbReference>
<evidence type="ECO:0000256" key="6">
    <source>
        <dbReference type="ARBA" id="ARBA00022900"/>
    </source>
</evidence>
<organism evidence="10 11">
    <name type="scientific">Caerostris darwini</name>
    <dbReference type="NCBI Taxonomy" id="1538125"/>
    <lineage>
        <taxon>Eukaryota</taxon>
        <taxon>Metazoa</taxon>
        <taxon>Ecdysozoa</taxon>
        <taxon>Arthropoda</taxon>
        <taxon>Chelicerata</taxon>
        <taxon>Arachnida</taxon>
        <taxon>Araneae</taxon>
        <taxon>Araneomorphae</taxon>
        <taxon>Entelegynae</taxon>
        <taxon>Araneoidea</taxon>
        <taxon>Araneidae</taxon>
        <taxon>Caerostris</taxon>
    </lineage>
</organism>
<evidence type="ECO:0000259" key="9">
    <source>
        <dbReference type="SMART" id="SM00093"/>
    </source>
</evidence>
<dbReference type="InterPro" id="IPR023796">
    <property type="entry name" value="Serpin_dom"/>
</dbReference>
<dbReference type="InterPro" id="IPR042178">
    <property type="entry name" value="Serpin_sf_1"/>
</dbReference>
<evidence type="ECO:0000313" key="10">
    <source>
        <dbReference type="EMBL" id="GIY60311.1"/>
    </source>
</evidence>
<keyword evidence="11" id="KW-1185">Reference proteome</keyword>
<dbReference type="AlphaFoldDB" id="A0AAV4UQZ1"/>
<comment type="similarity">
    <text evidence="2 8">Belongs to the serpin family.</text>
</comment>
<gene>
    <name evidence="10" type="primary">TK1782</name>
    <name evidence="10" type="ORF">CDAR_191091</name>
</gene>
<evidence type="ECO:0000256" key="4">
    <source>
        <dbReference type="ARBA" id="ARBA00022690"/>
    </source>
</evidence>
<dbReference type="InterPro" id="IPR000215">
    <property type="entry name" value="Serpin_fam"/>
</dbReference>
<evidence type="ECO:0000256" key="1">
    <source>
        <dbReference type="ARBA" id="ARBA00004613"/>
    </source>
</evidence>
<evidence type="ECO:0000313" key="11">
    <source>
        <dbReference type="Proteomes" id="UP001054837"/>
    </source>
</evidence>
<dbReference type="FunFam" id="3.30.497.10:FF:000031">
    <property type="entry name" value="Putative salivary serpin"/>
    <property type="match status" value="1"/>
</dbReference>
<dbReference type="EMBL" id="BPLQ01011778">
    <property type="protein sequence ID" value="GIY60311.1"/>
    <property type="molecule type" value="Genomic_DNA"/>
</dbReference>
<dbReference type="Gene3D" id="3.30.497.10">
    <property type="entry name" value="Antithrombin, subunit I, domain 2"/>
    <property type="match status" value="1"/>
</dbReference>
<dbReference type="Pfam" id="PF00079">
    <property type="entry name" value="Serpin"/>
    <property type="match status" value="1"/>
</dbReference>
<keyword evidence="3" id="KW-0964">Secreted</keyword>
<accession>A0AAV4UQZ1</accession>
<dbReference type="PROSITE" id="PS00284">
    <property type="entry name" value="SERPIN"/>
    <property type="match status" value="1"/>
</dbReference>
<protein>
    <submittedName>
        <fullName evidence="10">Uncharacterized serpin-like protein TK1782</fullName>
    </submittedName>
</protein>
<dbReference type="InterPro" id="IPR023795">
    <property type="entry name" value="Serpin_CS"/>
</dbReference>
<comment type="caution">
    <text evidence="10">The sequence shown here is derived from an EMBL/GenBank/DDBJ whole genome shotgun (WGS) entry which is preliminary data.</text>
</comment>
<sequence length="377" mass="42372">MGANQSTQITSQVSHHLALSLLRELSQKDPVNIFISPFSIANAVSMLYCGTRSETASEISEVMGLKDISREDLTTAFDVFLTSLEKSSEAFSLECANAILTQEGFPAKEEYKSVLQKSFRAMFMQVDIAKDPDSAVGRVNGWVEDKTRGMIGTLVDTLDPLVVVILLNAVYFKGRWEHQFNKDSTRLQSFYNHGDKDQAKEIDMMHLKERFYYAEEETFSALQMPYKGQGVAMLILLPLSHQGLEEVMAQLTPNFLEDLTKKMRKMKVEVTLPKFRLEYSKSLKEVFQALGMRRAFDEGADLSGMSDCADLNVSDVVHKAVIEVNEEGTVAAAATAVMIQNRCMVYEPEFTVDHPFLFMIIDTNSNVNLFTGKIVEM</sequence>
<dbReference type="SUPFAM" id="SSF56574">
    <property type="entry name" value="Serpins"/>
    <property type="match status" value="1"/>
</dbReference>
<keyword evidence="7" id="KW-0325">Glycoprotein</keyword>
<name>A0AAV4UQZ1_9ARAC</name>
<dbReference type="Proteomes" id="UP001054837">
    <property type="component" value="Unassembled WGS sequence"/>
</dbReference>
<feature type="domain" description="Serpin" evidence="9">
    <location>
        <begin position="19"/>
        <end position="377"/>
    </location>
</feature>
<keyword evidence="5" id="KW-0732">Signal</keyword>
<evidence type="ECO:0000256" key="8">
    <source>
        <dbReference type="RuleBase" id="RU000411"/>
    </source>
</evidence>
<evidence type="ECO:0000256" key="2">
    <source>
        <dbReference type="ARBA" id="ARBA00009500"/>
    </source>
</evidence>
<evidence type="ECO:0000256" key="7">
    <source>
        <dbReference type="ARBA" id="ARBA00023180"/>
    </source>
</evidence>
<keyword evidence="6" id="KW-0722">Serine protease inhibitor</keyword>
<keyword evidence="4" id="KW-0646">Protease inhibitor</keyword>
<dbReference type="GO" id="GO:0004867">
    <property type="term" value="F:serine-type endopeptidase inhibitor activity"/>
    <property type="evidence" value="ECO:0007669"/>
    <property type="project" value="UniProtKB-KW"/>
</dbReference>
<proteinExistence type="inferred from homology"/>
<dbReference type="InterPro" id="IPR036186">
    <property type="entry name" value="Serpin_sf"/>
</dbReference>
<reference evidence="10 11" key="1">
    <citation type="submission" date="2021-06" db="EMBL/GenBank/DDBJ databases">
        <title>Caerostris darwini draft genome.</title>
        <authorList>
            <person name="Kono N."/>
            <person name="Arakawa K."/>
        </authorList>
    </citation>
    <scope>NUCLEOTIDE SEQUENCE [LARGE SCALE GENOMIC DNA]</scope>
</reference>
<evidence type="ECO:0000256" key="3">
    <source>
        <dbReference type="ARBA" id="ARBA00022525"/>
    </source>
</evidence>
<evidence type="ECO:0000256" key="5">
    <source>
        <dbReference type="ARBA" id="ARBA00022729"/>
    </source>
</evidence>